<evidence type="ECO:0000313" key="3">
    <source>
        <dbReference type="EMBL" id="OWK40605.1"/>
    </source>
</evidence>
<dbReference type="CDD" id="cd00424">
    <property type="entry name" value="PolY"/>
    <property type="match status" value="1"/>
</dbReference>
<sequence>MTLRRLFVDMNAYFASVEQQDNPDLRGKPVAVVPVDARTTCCLAASYEAKAKGVKTGMPVWQAEQLCPGLERIVGRHERYTEVHHQIVRAVGRCIPVTNVMSIDEMACDLMGDERTPEKATAIARQIKAEIRDTVGDYLRCSIGIAPNTMLAKVAGDMQKPDGLTLIRGSDLPGRLYSLKLTDFPGIGPRMEKRFHRFGITNVRQLIGLTVKDMSNVWGSKVHGERWYFLLRGEDLASKPTRRRTVGHSHVLPPNLRTDAGAYGVMSKLVHKAAARLRSIDYWAGALGIAVRYEDGARWEVGCKLPQCQDTLNLLRAFGALWLRRPTSGEPKKVSMVLSDLVPTRGATPSLFDFDRQVTDLSHAMDRVNRTFGKHAVHFGAAYGMEDAAPTRIAFSQIPEFDPAAT</sequence>
<dbReference type="PANTHER" id="PTHR11076">
    <property type="entry name" value="DNA REPAIR POLYMERASE UMUC / TRANSFERASE FAMILY MEMBER"/>
    <property type="match status" value="1"/>
</dbReference>
<dbReference type="Gene3D" id="3.30.70.270">
    <property type="match status" value="1"/>
</dbReference>
<accession>A0A225DWB1</accession>
<dbReference type="GO" id="GO:0009432">
    <property type="term" value="P:SOS response"/>
    <property type="evidence" value="ECO:0007669"/>
    <property type="project" value="TreeGrafter"/>
</dbReference>
<dbReference type="InterPro" id="IPR043502">
    <property type="entry name" value="DNA/RNA_pol_sf"/>
</dbReference>
<comment type="caution">
    <text evidence="3">The sequence shown here is derived from an EMBL/GenBank/DDBJ whole genome shotgun (WGS) entry which is preliminary data.</text>
</comment>
<protein>
    <submittedName>
        <fullName evidence="3">DNA polymerase IV</fullName>
    </submittedName>
</protein>
<evidence type="ECO:0000256" key="1">
    <source>
        <dbReference type="ARBA" id="ARBA00010945"/>
    </source>
</evidence>
<dbReference type="InterPro" id="IPR001126">
    <property type="entry name" value="UmuC"/>
</dbReference>
<comment type="similarity">
    <text evidence="1">Belongs to the DNA polymerase type-Y family.</text>
</comment>
<dbReference type="InterPro" id="IPR050116">
    <property type="entry name" value="DNA_polymerase-Y"/>
</dbReference>
<proteinExistence type="inferred from homology"/>
<dbReference type="EMBL" id="NIDE01000008">
    <property type="protein sequence ID" value="OWK40605.1"/>
    <property type="molecule type" value="Genomic_DNA"/>
</dbReference>
<dbReference type="GO" id="GO:0006281">
    <property type="term" value="P:DNA repair"/>
    <property type="evidence" value="ECO:0007669"/>
    <property type="project" value="InterPro"/>
</dbReference>
<dbReference type="AlphaFoldDB" id="A0A225DWB1"/>
<gene>
    <name evidence="3" type="ORF">FRUB_05524</name>
</gene>
<feature type="domain" description="UmuC" evidence="2">
    <location>
        <begin position="5"/>
        <end position="188"/>
    </location>
</feature>
<keyword evidence="4" id="KW-1185">Reference proteome</keyword>
<dbReference type="GO" id="GO:0003887">
    <property type="term" value="F:DNA-directed DNA polymerase activity"/>
    <property type="evidence" value="ECO:0007669"/>
    <property type="project" value="UniProtKB-KW"/>
</dbReference>
<dbReference type="PROSITE" id="PS50173">
    <property type="entry name" value="UMUC"/>
    <property type="match status" value="1"/>
</dbReference>
<dbReference type="PANTHER" id="PTHR11076:SF33">
    <property type="entry name" value="DNA POLYMERASE KAPPA"/>
    <property type="match status" value="1"/>
</dbReference>
<organism evidence="3 4">
    <name type="scientific">Fimbriiglobus ruber</name>
    <dbReference type="NCBI Taxonomy" id="1908690"/>
    <lineage>
        <taxon>Bacteria</taxon>
        <taxon>Pseudomonadati</taxon>
        <taxon>Planctomycetota</taxon>
        <taxon>Planctomycetia</taxon>
        <taxon>Gemmatales</taxon>
        <taxon>Gemmataceae</taxon>
        <taxon>Fimbriiglobus</taxon>
    </lineage>
</organism>
<dbReference type="GO" id="GO:0042276">
    <property type="term" value="P:error-prone translesion synthesis"/>
    <property type="evidence" value="ECO:0007669"/>
    <property type="project" value="TreeGrafter"/>
</dbReference>
<reference evidence="4" key="1">
    <citation type="submission" date="2017-06" db="EMBL/GenBank/DDBJ databases">
        <title>Genome analysis of Fimbriiglobus ruber SP5, the first member of the order Planctomycetales with confirmed chitinolytic capability.</title>
        <authorList>
            <person name="Ravin N.V."/>
            <person name="Rakitin A.L."/>
            <person name="Ivanova A.A."/>
            <person name="Beletsky A.V."/>
            <person name="Kulichevskaya I.S."/>
            <person name="Mardanov A.V."/>
            <person name="Dedysh S.N."/>
        </authorList>
    </citation>
    <scope>NUCLEOTIDE SEQUENCE [LARGE SCALE GENOMIC DNA]</scope>
    <source>
        <strain evidence="4">SP5</strain>
    </source>
</reference>
<dbReference type="Gene3D" id="1.10.150.20">
    <property type="entry name" value="5' to 3' exonuclease, C-terminal subdomain"/>
    <property type="match status" value="1"/>
</dbReference>
<dbReference type="OrthoDB" id="9808813at2"/>
<dbReference type="RefSeq" id="WP_088256496.1">
    <property type="nucleotide sequence ID" value="NZ_NIDE01000008.1"/>
</dbReference>
<dbReference type="Pfam" id="PF11799">
    <property type="entry name" value="IMS_C"/>
    <property type="match status" value="1"/>
</dbReference>
<dbReference type="GO" id="GO:0003684">
    <property type="term" value="F:damaged DNA binding"/>
    <property type="evidence" value="ECO:0007669"/>
    <property type="project" value="InterPro"/>
</dbReference>
<evidence type="ECO:0000313" key="4">
    <source>
        <dbReference type="Proteomes" id="UP000214646"/>
    </source>
</evidence>
<dbReference type="GO" id="GO:0005829">
    <property type="term" value="C:cytosol"/>
    <property type="evidence" value="ECO:0007669"/>
    <property type="project" value="TreeGrafter"/>
</dbReference>
<dbReference type="Proteomes" id="UP000214646">
    <property type="component" value="Unassembled WGS sequence"/>
</dbReference>
<dbReference type="SUPFAM" id="SSF56672">
    <property type="entry name" value="DNA/RNA polymerases"/>
    <property type="match status" value="1"/>
</dbReference>
<dbReference type="InterPro" id="IPR017961">
    <property type="entry name" value="DNA_pol_Y-fam_little_finger"/>
</dbReference>
<dbReference type="Gene3D" id="3.40.1170.60">
    <property type="match status" value="1"/>
</dbReference>
<dbReference type="InterPro" id="IPR043128">
    <property type="entry name" value="Rev_trsase/Diguanyl_cyclase"/>
</dbReference>
<name>A0A225DWB1_9BACT</name>
<evidence type="ECO:0000259" key="2">
    <source>
        <dbReference type="PROSITE" id="PS50173"/>
    </source>
</evidence>
<dbReference type="Pfam" id="PF00817">
    <property type="entry name" value="IMS"/>
    <property type="match status" value="1"/>
</dbReference>